<evidence type="ECO:0000313" key="2">
    <source>
        <dbReference type="Proteomes" id="UP001501666"/>
    </source>
</evidence>
<organism evidence="1 2">
    <name type="scientific">Nonomuraea recticatena</name>
    <dbReference type="NCBI Taxonomy" id="46178"/>
    <lineage>
        <taxon>Bacteria</taxon>
        <taxon>Bacillati</taxon>
        <taxon>Actinomycetota</taxon>
        <taxon>Actinomycetes</taxon>
        <taxon>Streptosporangiales</taxon>
        <taxon>Streptosporangiaceae</taxon>
        <taxon>Nonomuraea</taxon>
    </lineage>
</organism>
<evidence type="ECO:0000313" key="1">
    <source>
        <dbReference type="EMBL" id="GAA2678696.1"/>
    </source>
</evidence>
<comment type="caution">
    <text evidence="1">The sequence shown here is derived from an EMBL/GenBank/DDBJ whole genome shotgun (WGS) entry which is preliminary data.</text>
</comment>
<accession>A0ABN3SLA5</accession>
<protein>
    <submittedName>
        <fullName evidence="1">DUF1269 domain-containing protein</fullName>
    </submittedName>
</protein>
<dbReference type="RefSeq" id="WP_346151250.1">
    <property type="nucleotide sequence ID" value="NZ_BAAATE010000019.1"/>
</dbReference>
<dbReference type="EMBL" id="BAAATE010000019">
    <property type="protein sequence ID" value="GAA2678696.1"/>
    <property type="molecule type" value="Genomic_DNA"/>
</dbReference>
<gene>
    <name evidence="1" type="ORF">GCM10010412_062100</name>
</gene>
<dbReference type="InterPro" id="IPR009200">
    <property type="entry name" value="DUF1269_membrane"/>
</dbReference>
<dbReference type="Pfam" id="PF06897">
    <property type="entry name" value="DUF1269"/>
    <property type="match status" value="1"/>
</dbReference>
<name>A0ABN3SLA5_9ACTN</name>
<dbReference type="Proteomes" id="UP001501666">
    <property type="component" value="Unassembled WGS sequence"/>
</dbReference>
<proteinExistence type="predicted"/>
<reference evidence="1 2" key="1">
    <citation type="journal article" date="2019" name="Int. J. Syst. Evol. Microbiol.">
        <title>The Global Catalogue of Microorganisms (GCM) 10K type strain sequencing project: providing services to taxonomists for standard genome sequencing and annotation.</title>
        <authorList>
            <consortium name="The Broad Institute Genomics Platform"/>
            <consortium name="The Broad Institute Genome Sequencing Center for Infectious Disease"/>
            <person name="Wu L."/>
            <person name="Ma J."/>
        </authorList>
    </citation>
    <scope>NUCLEOTIDE SEQUENCE [LARGE SCALE GENOMIC DNA]</scope>
    <source>
        <strain evidence="1 2">JCM 6835</strain>
    </source>
</reference>
<keyword evidence="2" id="KW-1185">Reference proteome</keyword>
<sequence>MSNLIAIAYPDVATATRVRDRLLELQRERLIILADAAVAEKKPDGKIKLHQLNSTTSGGAATGTLWGGLIGMLFLAPLLGMAVGAATGAAAGAATDVGVNDAFMRDLGQRLQPGGAALFLLVTQSTPDKVIVEVAPFGGEIIQTSLSEEAEADLREAVRHVQAVAEQ</sequence>